<gene>
    <name evidence="2" type="ORF">BDN71DRAFT_1514021</name>
</gene>
<feature type="compositionally biased region" description="Low complexity" evidence="1">
    <location>
        <begin position="115"/>
        <end position="124"/>
    </location>
</feature>
<evidence type="ECO:0000313" key="2">
    <source>
        <dbReference type="EMBL" id="KAF9487393.1"/>
    </source>
</evidence>
<feature type="region of interest" description="Disordered" evidence="1">
    <location>
        <begin position="1"/>
        <end position="300"/>
    </location>
</feature>
<evidence type="ECO:0000313" key="3">
    <source>
        <dbReference type="Proteomes" id="UP000807025"/>
    </source>
</evidence>
<feature type="compositionally biased region" description="Basic and acidic residues" evidence="1">
    <location>
        <begin position="255"/>
        <end position="266"/>
    </location>
</feature>
<name>A0A9P5ZHX6_PLEER</name>
<evidence type="ECO:0000256" key="1">
    <source>
        <dbReference type="SAM" id="MobiDB-lite"/>
    </source>
</evidence>
<feature type="compositionally biased region" description="Basic and acidic residues" evidence="1">
    <location>
        <begin position="194"/>
        <end position="203"/>
    </location>
</feature>
<accession>A0A9P5ZHX6</accession>
<feature type="region of interest" description="Disordered" evidence="1">
    <location>
        <begin position="321"/>
        <end position="347"/>
    </location>
</feature>
<feature type="compositionally biased region" description="Basic and acidic residues" evidence="1">
    <location>
        <begin position="228"/>
        <end position="245"/>
    </location>
</feature>
<dbReference type="EMBL" id="MU154782">
    <property type="protein sequence ID" value="KAF9487393.1"/>
    <property type="molecule type" value="Genomic_DNA"/>
</dbReference>
<reference evidence="2" key="1">
    <citation type="submission" date="2020-11" db="EMBL/GenBank/DDBJ databases">
        <authorList>
            <consortium name="DOE Joint Genome Institute"/>
            <person name="Ahrendt S."/>
            <person name="Riley R."/>
            <person name="Andreopoulos W."/>
            <person name="Labutti K."/>
            <person name="Pangilinan J."/>
            <person name="Ruiz-Duenas F.J."/>
            <person name="Barrasa J.M."/>
            <person name="Sanchez-Garcia M."/>
            <person name="Camarero S."/>
            <person name="Miyauchi S."/>
            <person name="Serrano A."/>
            <person name="Linde D."/>
            <person name="Babiker R."/>
            <person name="Drula E."/>
            <person name="Ayuso-Fernandez I."/>
            <person name="Pacheco R."/>
            <person name="Padilla G."/>
            <person name="Ferreira P."/>
            <person name="Barriuso J."/>
            <person name="Kellner H."/>
            <person name="Castanera R."/>
            <person name="Alfaro M."/>
            <person name="Ramirez L."/>
            <person name="Pisabarro A.G."/>
            <person name="Kuo A."/>
            <person name="Tritt A."/>
            <person name="Lipzen A."/>
            <person name="He G."/>
            <person name="Yan M."/>
            <person name="Ng V."/>
            <person name="Cullen D."/>
            <person name="Martin F."/>
            <person name="Rosso M.-N."/>
            <person name="Henrissat B."/>
            <person name="Hibbett D."/>
            <person name="Martinez A.T."/>
            <person name="Grigoriev I.V."/>
        </authorList>
    </citation>
    <scope>NUCLEOTIDE SEQUENCE</scope>
    <source>
        <strain evidence="2">ATCC 90797</strain>
    </source>
</reference>
<keyword evidence="3" id="KW-1185">Reference proteome</keyword>
<comment type="caution">
    <text evidence="2">The sequence shown here is derived from an EMBL/GenBank/DDBJ whole genome shotgun (WGS) entry which is preliminary data.</text>
</comment>
<feature type="compositionally biased region" description="Polar residues" evidence="1">
    <location>
        <begin position="90"/>
        <end position="107"/>
    </location>
</feature>
<feature type="compositionally biased region" description="Basic residues" evidence="1">
    <location>
        <begin position="336"/>
        <end position="347"/>
    </location>
</feature>
<dbReference type="Proteomes" id="UP000807025">
    <property type="component" value="Unassembled WGS sequence"/>
</dbReference>
<protein>
    <submittedName>
        <fullName evidence="2">Uncharacterized protein</fullName>
    </submittedName>
</protein>
<proteinExistence type="predicted"/>
<organism evidence="2 3">
    <name type="scientific">Pleurotus eryngii</name>
    <name type="common">Boletus of the steppes</name>
    <dbReference type="NCBI Taxonomy" id="5323"/>
    <lineage>
        <taxon>Eukaryota</taxon>
        <taxon>Fungi</taxon>
        <taxon>Dikarya</taxon>
        <taxon>Basidiomycota</taxon>
        <taxon>Agaricomycotina</taxon>
        <taxon>Agaricomycetes</taxon>
        <taxon>Agaricomycetidae</taxon>
        <taxon>Agaricales</taxon>
        <taxon>Pleurotineae</taxon>
        <taxon>Pleurotaceae</taxon>
        <taxon>Pleurotus</taxon>
    </lineage>
</organism>
<dbReference type="AlphaFoldDB" id="A0A9P5ZHX6"/>
<feature type="compositionally biased region" description="Basic and acidic residues" evidence="1">
    <location>
        <begin position="39"/>
        <end position="89"/>
    </location>
</feature>
<feature type="compositionally biased region" description="Basic residues" evidence="1">
    <location>
        <begin position="281"/>
        <end position="291"/>
    </location>
</feature>
<sequence length="347" mass="38192">MWGRQVRRQTAPVGSPHPPLIAEFETGSLAQGDGDDEHDDGRQRTMKETRTRRERQGKGSTKEGGSETKAKQNETKRNEGVQERNEGPRTKSQPIQDTQPRARSNRSGVRRQGKSMTTTMTTSTHAKPGTGTYPIPIPARSLDHDRTRRIPNGPDARSEPAIPSLSQPFPDYHDAHGARRCPWPSPRSTPHEAGVTRRYEPAKGKRAGMARREMKGLRAEMAGTGDARGVRDRVAQNGAESRENGLEQTGIRAGTPREHATTRTKVESSANGKGKTEEVKRRRKNATRAKRNGADRVSTTAAVLPPVFELKRGAQATLGDEFRDRVGRSPSISFTPHKRTAKRAGNG</sequence>